<evidence type="ECO:0000313" key="2">
    <source>
        <dbReference type="EMBL" id="KAL3768573.1"/>
    </source>
</evidence>
<evidence type="ECO:0008006" key="4">
    <source>
        <dbReference type="Google" id="ProtNLM"/>
    </source>
</evidence>
<keyword evidence="1" id="KW-0812">Transmembrane</keyword>
<dbReference type="AlphaFoldDB" id="A0ABD3MXD1"/>
<comment type="caution">
    <text evidence="2">The sequence shown here is derived from an EMBL/GenBank/DDBJ whole genome shotgun (WGS) entry which is preliminary data.</text>
</comment>
<gene>
    <name evidence="2" type="ORF">ACHAWO_001522</name>
</gene>
<dbReference type="Proteomes" id="UP001530400">
    <property type="component" value="Unassembled WGS sequence"/>
</dbReference>
<keyword evidence="1" id="KW-1133">Transmembrane helix</keyword>
<protein>
    <recommendedName>
        <fullName evidence="4">PLAC8 family protein</fullName>
    </recommendedName>
</protein>
<evidence type="ECO:0000256" key="1">
    <source>
        <dbReference type="SAM" id="Phobius"/>
    </source>
</evidence>
<keyword evidence="1" id="KW-0472">Membrane</keyword>
<evidence type="ECO:0000313" key="3">
    <source>
        <dbReference type="Proteomes" id="UP001530400"/>
    </source>
</evidence>
<dbReference type="EMBL" id="JALLPJ020001344">
    <property type="protein sequence ID" value="KAL3768573.1"/>
    <property type="molecule type" value="Genomic_DNA"/>
</dbReference>
<proteinExistence type="predicted"/>
<name>A0ABD3MXD1_9STRA</name>
<organism evidence="2 3">
    <name type="scientific">Cyclotella atomus</name>
    <dbReference type="NCBI Taxonomy" id="382360"/>
    <lineage>
        <taxon>Eukaryota</taxon>
        <taxon>Sar</taxon>
        <taxon>Stramenopiles</taxon>
        <taxon>Ochrophyta</taxon>
        <taxon>Bacillariophyta</taxon>
        <taxon>Coscinodiscophyceae</taxon>
        <taxon>Thalassiosirophycidae</taxon>
        <taxon>Stephanodiscales</taxon>
        <taxon>Stephanodiscaceae</taxon>
        <taxon>Cyclotella</taxon>
    </lineage>
</organism>
<feature type="transmembrane region" description="Helical" evidence="1">
    <location>
        <begin position="50"/>
        <end position="70"/>
    </location>
</feature>
<keyword evidence="3" id="KW-1185">Reference proteome</keyword>
<sequence length="127" mass="13764">MSQPTFQQGDGCCGCKCMDGELGFCGCIYTMFCPCFAMCQAANDAGLKNGALYCVMPFFGFGCCAFMFLGQDVEERRGLKSHGGGWHCMHSFFDGFSCHSCRVINECKVLAREGPVGAPASTEMVRN</sequence>
<reference evidence="2 3" key="1">
    <citation type="submission" date="2024-10" db="EMBL/GenBank/DDBJ databases">
        <title>Updated reference genomes for cyclostephanoid diatoms.</title>
        <authorList>
            <person name="Roberts W.R."/>
            <person name="Alverson A.J."/>
        </authorList>
    </citation>
    <scope>NUCLEOTIDE SEQUENCE [LARGE SCALE GENOMIC DNA]</scope>
    <source>
        <strain evidence="2 3">AJA010-31</strain>
    </source>
</reference>
<accession>A0ABD3MXD1</accession>